<dbReference type="AlphaFoldDB" id="A0A7U2IBH1"/>
<feature type="chain" id="PRO_5031589838" description="Carboxylic ester hydrolase" evidence="3">
    <location>
        <begin position="21"/>
        <end position="671"/>
    </location>
</feature>
<keyword evidence="6" id="KW-1185">Reference proteome</keyword>
<reference evidence="6" key="1">
    <citation type="journal article" date="2021" name="BMC Genomics">
        <title>Chromosome-level genome assembly and manually-curated proteome of model necrotroph Parastagonospora nodorum Sn15 reveals a genome-wide trove of candidate effector homologs, and redundancy of virulence-related functions within an accessory chromosome.</title>
        <authorList>
            <person name="Bertazzoni S."/>
            <person name="Jones D.A.B."/>
            <person name="Phan H.T."/>
            <person name="Tan K.-C."/>
            <person name="Hane J.K."/>
        </authorList>
    </citation>
    <scope>NUCLEOTIDE SEQUENCE [LARGE SCALE GENOMIC DNA]</scope>
    <source>
        <strain evidence="6">SN15 / ATCC MYA-4574 / FGSC 10173)</strain>
    </source>
</reference>
<feature type="domain" description="Carboxylesterase type B" evidence="4">
    <location>
        <begin position="144"/>
        <end position="650"/>
    </location>
</feature>
<dbReference type="InterPro" id="IPR002018">
    <property type="entry name" value="CarbesteraseB"/>
</dbReference>
<dbReference type="OrthoDB" id="408631at2759"/>
<protein>
    <recommendedName>
        <fullName evidence="3">Carboxylic ester hydrolase</fullName>
        <ecNumber evidence="3">3.1.1.-</ecNumber>
    </recommendedName>
</protein>
<dbReference type="PROSITE" id="PS00122">
    <property type="entry name" value="CARBOXYLESTERASE_B_1"/>
    <property type="match status" value="1"/>
</dbReference>
<dbReference type="InterPro" id="IPR016187">
    <property type="entry name" value="CTDL_fold"/>
</dbReference>
<evidence type="ECO:0000256" key="2">
    <source>
        <dbReference type="ARBA" id="ARBA00022801"/>
    </source>
</evidence>
<organism evidence="5 6">
    <name type="scientific">Phaeosphaeria nodorum (strain SN15 / ATCC MYA-4574 / FGSC 10173)</name>
    <name type="common">Glume blotch fungus</name>
    <name type="synonym">Parastagonospora nodorum</name>
    <dbReference type="NCBI Taxonomy" id="321614"/>
    <lineage>
        <taxon>Eukaryota</taxon>
        <taxon>Fungi</taxon>
        <taxon>Dikarya</taxon>
        <taxon>Ascomycota</taxon>
        <taxon>Pezizomycotina</taxon>
        <taxon>Dothideomycetes</taxon>
        <taxon>Pleosporomycetidae</taxon>
        <taxon>Pleosporales</taxon>
        <taxon>Pleosporineae</taxon>
        <taxon>Phaeosphaeriaceae</taxon>
        <taxon>Parastagonospora</taxon>
    </lineage>
</organism>
<feature type="signal peptide" evidence="3">
    <location>
        <begin position="1"/>
        <end position="20"/>
    </location>
</feature>
<dbReference type="EMBL" id="CP069043">
    <property type="protein sequence ID" value="QRD06738.1"/>
    <property type="molecule type" value="Genomic_DNA"/>
</dbReference>
<dbReference type="InterPro" id="IPR019826">
    <property type="entry name" value="Carboxylesterase_B_AS"/>
</dbReference>
<dbReference type="Pfam" id="PF00135">
    <property type="entry name" value="COesterase"/>
    <property type="match status" value="1"/>
</dbReference>
<dbReference type="SUPFAM" id="SSF56436">
    <property type="entry name" value="C-type lectin-like"/>
    <property type="match status" value="1"/>
</dbReference>
<keyword evidence="2 3" id="KW-0378">Hydrolase</keyword>
<dbReference type="EC" id="3.1.1.-" evidence="3"/>
<evidence type="ECO:0000313" key="6">
    <source>
        <dbReference type="Proteomes" id="UP000663193"/>
    </source>
</evidence>
<dbReference type="Proteomes" id="UP000663193">
    <property type="component" value="Chromosome 21"/>
</dbReference>
<dbReference type="PANTHER" id="PTHR43918">
    <property type="entry name" value="ACETYLCHOLINESTERASE"/>
    <property type="match status" value="1"/>
</dbReference>
<dbReference type="VEuPathDB" id="FungiDB:JI435_136400"/>
<name>A0A7U2IBH1_PHANO</name>
<dbReference type="PANTHER" id="PTHR43918:SF4">
    <property type="entry name" value="CARBOXYLIC ESTER HYDROLASE"/>
    <property type="match status" value="1"/>
</dbReference>
<evidence type="ECO:0000259" key="4">
    <source>
        <dbReference type="Pfam" id="PF00135"/>
    </source>
</evidence>
<dbReference type="SUPFAM" id="SSF53474">
    <property type="entry name" value="alpha/beta-Hydrolases"/>
    <property type="match status" value="1"/>
</dbReference>
<dbReference type="Gene3D" id="3.40.50.1820">
    <property type="entry name" value="alpha/beta hydrolase"/>
    <property type="match status" value="1"/>
</dbReference>
<evidence type="ECO:0000313" key="5">
    <source>
        <dbReference type="EMBL" id="QRD06738.1"/>
    </source>
</evidence>
<evidence type="ECO:0000256" key="3">
    <source>
        <dbReference type="RuleBase" id="RU361235"/>
    </source>
</evidence>
<comment type="similarity">
    <text evidence="1 3">Belongs to the type-B carboxylesterase/lipase family.</text>
</comment>
<dbReference type="GO" id="GO:0016787">
    <property type="term" value="F:hydrolase activity"/>
    <property type="evidence" value="ECO:0007669"/>
    <property type="project" value="UniProtKB-KW"/>
</dbReference>
<dbReference type="InterPro" id="IPR050654">
    <property type="entry name" value="AChE-related_enzymes"/>
</dbReference>
<proteinExistence type="inferred from homology"/>
<gene>
    <name evidence="5" type="ORF">JI435_136400</name>
</gene>
<evidence type="ECO:0000256" key="1">
    <source>
        <dbReference type="ARBA" id="ARBA00005964"/>
    </source>
</evidence>
<sequence length="671" mass="71370">MSAMIRLLSLSLPLLSVVTAAVSPQSVGSDLSIVTHNDLYGNDTTRNAAVVALRTQCSYSSAASRCAALGTSLWNPDGLQQDLGFLRFLAHDKNSDNAGTFWVGGNSTAACRAINVDGTITSTACSIALPALCSNTVNGTASQVTVTTNNATITGIRQSKAFRFLGLNYATIPARFAQSVYLPPAPNTSALEYGPTCIQLNCKTCSEDCLSLNIWTPYLPNGKVAAHKKKAVMVWIYGGGFTSGAASDTTFDGSALASRGDVVAVTINYRLGTLGALSVENTTVTGNQGIRDQSTALDWIRAHIEDFGGDKDRITIFGQSAGSASVRALLASPQASKKVAGAIMQSSPLLATGSDTGYATYKPMSAYANQTMAIISESGCTNASDVIDCLRKIDALTLYSQKTFVRFPVADGTFLPNSGLSLSSTGPKLSIPILAGLMHDDGSNFITYPTSLNLTAVYAAASLPVSTIIDNPSVFPIPYNALTTQNLFNLTSRVSTDRIFRCLAQSTAHVAAKNNVFKKIYAYEFDRAYQIAGYSPNPPACEAPVTPAHPFGDPTLPFYKCHSGELYAVFGTTISQGEVPRDQNDIPFSQYIVDSWSAFARTGDPTPAKDYLSARGFTNTTMFVAKAGTWDPVGASNAKPVRVLDLNVRNEAWRELQQCETLGTGLEYYAN</sequence>
<keyword evidence="3" id="KW-0732">Signal</keyword>
<accession>A0A7U2IBH1</accession>
<dbReference type="FunFam" id="3.40.50.1820:FF:000342">
    <property type="entry name" value="Carboxylic ester hydrolase"/>
    <property type="match status" value="1"/>
</dbReference>
<dbReference type="InterPro" id="IPR029058">
    <property type="entry name" value="AB_hydrolase_fold"/>
</dbReference>